<dbReference type="InterPro" id="IPR005027">
    <property type="entry name" value="Glyco_trans_43"/>
</dbReference>
<reference evidence="13" key="1">
    <citation type="submission" date="2023-07" db="EMBL/GenBank/DDBJ databases">
        <title>draft genome sequence of fig (Ficus carica).</title>
        <authorList>
            <person name="Takahashi T."/>
            <person name="Nishimura K."/>
        </authorList>
    </citation>
    <scope>NUCLEOTIDE SEQUENCE</scope>
</reference>
<dbReference type="GO" id="GO:0015018">
    <property type="term" value="F:galactosylgalactosylxylosylprotein 3-beta-glucuronosyltransferase activity"/>
    <property type="evidence" value="ECO:0007669"/>
    <property type="project" value="InterPro"/>
</dbReference>
<keyword evidence="10 11" id="KW-0961">Cell wall biogenesis/degradation</keyword>
<protein>
    <recommendedName>
        <fullName evidence="11">Glycosyltransferases</fullName>
        <ecNumber evidence="11">2.4.-.-</ecNumber>
    </recommendedName>
</protein>
<dbReference type="Gene3D" id="3.90.550.10">
    <property type="entry name" value="Spore Coat Polysaccharide Biosynthesis Protein SpsA, Chain A"/>
    <property type="match status" value="1"/>
</dbReference>
<keyword evidence="14" id="KW-1185">Reference proteome</keyword>
<gene>
    <name evidence="13" type="ORF">TIFTF001_008326</name>
</gene>
<dbReference type="GO" id="GO:0010417">
    <property type="term" value="P:glucuronoxylan biosynthetic process"/>
    <property type="evidence" value="ECO:0007669"/>
    <property type="project" value="TreeGrafter"/>
</dbReference>
<organism evidence="13 14">
    <name type="scientific">Ficus carica</name>
    <name type="common">Common fig</name>
    <dbReference type="NCBI Taxonomy" id="3494"/>
    <lineage>
        <taxon>Eukaryota</taxon>
        <taxon>Viridiplantae</taxon>
        <taxon>Streptophyta</taxon>
        <taxon>Embryophyta</taxon>
        <taxon>Tracheophyta</taxon>
        <taxon>Spermatophyta</taxon>
        <taxon>Magnoliopsida</taxon>
        <taxon>eudicotyledons</taxon>
        <taxon>Gunneridae</taxon>
        <taxon>Pentapetalae</taxon>
        <taxon>rosids</taxon>
        <taxon>fabids</taxon>
        <taxon>Rosales</taxon>
        <taxon>Moraceae</taxon>
        <taxon>Ficeae</taxon>
        <taxon>Ficus</taxon>
    </lineage>
</organism>
<evidence type="ECO:0000256" key="8">
    <source>
        <dbReference type="ARBA" id="ARBA00023136"/>
    </source>
</evidence>
<dbReference type="EC" id="2.4.-.-" evidence="11"/>
<evidence type="ECO:0000256" key="3">
    <source>
        <dbReference type="ARBA" id="ARBA00022679"/>
    </source>
</evidence>
<keyword evidence="7 11" id="KW-0333">Golgi apparatus</keyword>
<sequence>MGFFTGFFPTSKTSVSFPYNPVFSSNKLEVSPVQPPNQTFQQPNTSPAAETPLETTVPEARPQLEHLQRVKLSEEEDQQQQQQQEKPDLIPRKLVIIVTPTSTKDKYSQGVLLRRLANTIGLVPPPLLWIVVEGQTESDDVSRILRKTGIMYRHLVFKENFTDTEAELDHQRNVALKHIEHHRLSGIVHFAGLSNVYDLEFFDELRKIEYAIPSNHFLSFKFLP</sequence>
<feature type="compositionally biased region" description="Low complexity" evidence="12">
    <location>
        <begin position="36"/>
        <end position="45"/>
    </location>
</feature>
<keyword evidence="5 11" id="KW-0735">Signal-anchor</keyword>
<evidence type="ECO:0000256" key="11">
    <source>
        <dbReference type="RuleBase" id="RU363127"/>
    </source>
</evidence>
<dbReference type="PANTHER" id="PTHR10896:SF59">
    <property type="entry name" value="BETA-1,4-XYLOSYLTRANSFERASE IRX9"/>
    <property type="match status" value="1"/>
</dbReference>
<keyword evidence="3 11" id="KW-0808">Transferase</keyword>
<dbReference type="EMBL" id="BTGU01000009">
    <property type="protein sequence ID" value="GMN39091.1"/>
    <property type="molecule type" value="Genomic_DNA"/>
</dbReference>
<dbReference type="GO" id="GO:0071555">
    <property type="term" value="P:cell wall organization"/>
    <property type="evidence" value="ECO:0007669"/>
    <property type="project" value="UniProtKB-KW"/>
</dbReference>
<dbReference type="Proteomes" id="UP001187192">
    <property type="component" value="Unassembled WGS sequence"/>
</dbReference>
<feature type="region of interest" description="Disordered" evidence="12">
    <location>
        <begin position="29"/>
        <end position="60"/>
    </location>
</feature>
<keyword evidence="6" id="KW-1133">Transmembrane helix</keyword>
<dbReference type="InterPro" id="IPR029044">
    <property type="entry name" value="Nucleotide-diphossugar_trans"/>
</dbReference>
<comment type="caution">
    <text evidence="13">The sequence shown here is derived from an EMBL/GenBank/DDBJ whole genome shotgun (WGS) entry which is preliminary data.</text>
</comment>
<evidence type="ECO:0000256" key="1">
    <source>
        <dbReference type="ARBA" id="ARBA00004323"/>
    </source>
</evidence>
<evidence type="ECO:0000313" key="13">
    <source>
        <dbReference type="EMBL" id="GMN39091.1"/>
    </source>
</evidence>
<accession>A0AA88A898</accession>
<keyword evidence="9" id="KW-0325">Glycoprotein</keyword>
<evidence type="ECO:0000256" key="10">
    <source>
        <dbReference type="ARBA" id="ARBA00023316"/>
    </source>
</evidence>
<evidence type="ECO:0000256" key="5">
    <source>
        <dbReference type="ARBA" id="ARBA00022968"/>
    </source>
</evidence>
<comment type="subcellular location">
    <subcellularLocation>
        <location evidence="1 11">Golgi apparatus membrane</location>
        <topology evidence="1 11">Single-pass type II membrane protein</topology>
    </subcellularLocation>
</comment>
<keyword evidence="4" id="KW-0812">Transmembrane</keyword>
<evidence type="ECO:0000256" key="2">
    <source>
        <dbReference type="ARBA" id="ARBA00007706"/>
    </source>
</evidence>
<evidence type="ECO:0000313" key="14">
    <source>
        <dbReference type="Proteomes" id="UP001187192"/>
    </source>
</evidence>
<dbReference type="GO" id="GO:0009834">
    <property type="term" value="P:plant-type secondary cell wall biogenesis"/>
    <property type="evidence" value="ECO:0007669"/>
    <property type="project" value="TreeGrafter"/>
</dbReference>
<dbReference type="GO" id="GO:0042285">
    <property type="term" value="F:xylosyltransferase activity"/>
    <property type="evidence" value="ECO:0007669"/>
    <property type="project" value="TreeGrafter"/>
</dbReference>
<keyword evidence="8" id="KW-0472">Membrane</keyword>
<comment type="similarity">
    <text evidence="2 11">Belongs to the glycosyltransferase 43 family.</text>
</comment>
<proteinExistence type="inferred from homology"/>
<evidence type="ECO:0000256" key="12">
    <source>
        <dbReference type="SAM" id="MobiDB-lite"/>
    </source>
</evidence>
<dbReference type="AlphaFoldDB" id="A0AA88A898"/>
<name>A0AA88A898_FICCA</name>
<dbReference type="PANTHER" id="PTHR10896">
    <property type="entry name" value="GALACTOSYLGALACTOSYLXYLOSYLPROTEIN 3-BETA-GLUCURONOSYLTRANSFERASE BETA-1,3-GLUCURONYLTRANSFERASE"/>
    <property type="match status" value="1"/>
</dbReference>
<evidence type="ECO:0000256" key="6">
    <source>
        <dbReference type="ARBA" id="ARBA00022989"/>
    </source>
</evidence>
<evidence type="ECO:0000256" key="7">
    <source>
        <dbReference type="ARBA" id="ARBA00023034"/>
    </source>
</evidence>
<evidence type="ECO:0000256" key="4">
    <source>
        <dbReference type="ARBA" id="ARBA00022692"/>
    </source>
</evidence>
<comment type="function">
    <text evidence="11">Involved in the synthesis of glucuronoxylan hemicellulose in secondary cell walls.</text>
</comment>
<dbReference type="GO" id="GO:0000139">
    <property type="term" value="C:Golgi membrane"/>
    <property type="evidence" value="ECO:0007669"/>
    <property type="project" value="UniProtKB-SubCell"/>
</dbReference>
<evidence type="ECO:0000256" key="9">
    <source>
        <dbReference type="ARBA" id="ARBA00023180"/>
    </source>
</evidence>
<dbReference type="Pfam" id="PF03360">
    <property type="entry name" value="Glyco_transf_43"/>
    <property type="match status" value="1"/>
</dbReference>
<dbReference type="SUPFAM" id="SSF53448">
    <property type="entry name" value="Nucleotide-diphospho-sugar transferases"/>
    <property type="match status" value="1"/>
</dbReference>